<dbReference type="PROSITE" id="PS51352">
    <property type="entry name" value="THIOREDOXIN_2"/>
    <property type="match status" value="1"/>
</dbReference>
<dbReference type="InterPro" id="IPR013766">
    <property type="entry name" value="Thioredoxin_domain"/>
</dbReference>
<protein>
    <submittedName>
        <fullName evidence="6">Thiol-disulfide isomerase or thioredoxin</fullName>
    </submittedName>
</protein>
<evidence type="ECO:0000256" key="1">
    <source>
        <dbReference type="ARBA" id="ARBA00004196"/>
    </source>
</evidence>
<dbReference type="InterPro" id="IPR036249">
    <property type="entry name" value="Thioredoxin-like_sf"/>
</dbReference>
<keyword evidence="7" id="KW-1185">Reference proteome</keyword>
<proteinExistence type="predicted"/>
<organism evidence="6 7">
    <name type="scientific">Deinococcus reticulitermitis</name>
    <dbReference type="NCBI Taxonomy" id="856736"/>
    <lineage>
        <taxon>Bacteria</taxon>
        <taxon>Thermotogati</taxon>
        <taxon>Deinococcota</taxon>
        <taxon>Deinococci</taxon>
        <taxon>Deinococcales</taxon>
        <taxon>Deinococcaceae</taxon>
        <taxon>Deinococcus</taxon>
    </lineage>
</organism>
<comment type="subcellular location">
    <subcellularLocation>
        <location evidence="1">Cell envelope</location>
    </subcellularLocation>
</comment>
<dbReference type="InterPro" id="IPR050553">
    <property type="entry name" value="Thioredoxin_ResA/DsbE_sf"/>
</dbReference>
<dbReference type="GO" id="GO:0016853">
    <property type="term" value="F:isomerase activity"/>
    <property type="evidence" value="ECO:0007669"/>
    <property type="project" value="UniProtKB-KW"/>
</dbReference>
<dbReference type="PANTHER" id="PTHR42852">
    <property type="entry name" value="THIOL:DISULFIDE INTERCHANGE PROTEIN DSBE"/>
    <property type="match status" value="1"/>
</dbReference>
<evidence type="ECO:0000256" key="3">
    <source>
        <dbReference type="ARBA" id="ARBA00023157"/>
    </source>
</evidence>
<dbReference type="Proteomes" id="UP000199223">
    <property type="component" value="Unassembled WGS sequence"/>
</dbReference>
<evidence type="ECO:0000259" key="5">
    <source>
        <dbReference type="PROSITE" id="PS51352"/>
    </source>
</evidence>
<keyword evidence="3" id="KW-1015">Disulfide bond</keyword>
<dbReference type="InterPro" id="IPR013740">
    <property type="entry name" value="Redoxin"/>
</dbReference>
<evidence type="ECO:0000313" key="6">
    <source>
        <dbReference type="EMBL" id="SEJ64997.1"/>
    </source>
</evidence>
<evidence type="ECO:0000256" key="4">
    <source>
        <dbReference type="ARBA" id="ARBA00023284"/>
    </source>
</evidence>
<evidence type="ECO:0000256" key="2">
    <source>
        <dbReference type="ARBA" id="ARBA00022748"/>
    </source>
</evidence>
<evidence type="ECO:0000313" key="7">
    <source>
        <dbReference type="Proteomes" id="UP000199223"/>
    </source>
</evidence>
<dbReference type="RefSeq" id="WP_177183202.1">
    <property type="nucleotide sequence ID" value="NZ_FNZA01000013.1"/>
</dbReference>
<dbReference type="GO" id="GO:0030313">
    <property type="term" value="C:cell envelope"/>
    <property type="evidence" value="ECO:0007669"/>
    <property type="project" value="UniProtKB-SubCell"/>
</dbReference>
<dbReference type="Pfam" id="PF08534">
    <property type="entry name" value="Redoxin"/>
    <property type="match status" value="1"/>
</dbReference>
<keyword evidence="6" id="KW-0413">Isomerase</keyword>
<dbReference type="PROSITE" id="PS00194">
    <property type="entry name" value="THIOREDOXIN_1"/>
    <property type="match status" value="1"/>
</dbReference>
<dbReference type="PANTHER" id="PTHR42852:SF6">
    <property type="entry name" value="THIOL:DISULFIDE INTERCHANGE PROTEIN DSBE"/>
    <property type="match status" value="1"/>
</dbReference>
<dbReference type="CDD" id="cd02966">
    <property type="entry name" value="TlpA_like_family"/>
    <property type="match status" value="1"/>
</dbReference>
<dbReference type="AlphaFoldDB" id="A0A1H7AM95"/>
<sequence length="270" mass="28109">MNLTPDALHLGPLVLAWDRLALLLALGTWLGTAPSRHAGTAALVALITARLAAAWPHWAELAPTFAGRVLTVLDVRAGEWIWPAGVAAGLAYLLTHLRRWPPALTRGLLLSAVAAALPLLLRPAPQSTLNADHVTVTWVSGAGETATLPFADLPRPAVVNVWATWCGPCRAELPVLARALAAGEPVVLINAGEDPAQVHAFLSGLGVQAPTFVDGGELRQALQVSGYPSTFVLDRAGQVAARHLGPVDAPQLQALLRGASALSEPSPPAP</sequence>
<feature type="domain" description="Thioredoxin" evidence="5">
    <location>
        <begin position="118"/>
        <end position="261"/>
    </location>
</feature>
<dbReference type="Gene3D" id="3.40.30.10">
    <property type="entry name" value="Glutaredoxin"/>
    <property type="match status" value="1"/>
</dbReference>
<dbReference type="STRING" id="856736.SAMN04488058_1139"/>
<keyword evidence="4" id="KW-0676">Redox-active center</keyword>
<dbReference type="SUPFAM" id="SSF52833">
    <property type="entry name" value="Thioredoxin-like"/>
    <property type="match status" value="1"/>
</dbReference>
<gene>
    <name evidence="6" type="ORF">SAMN04488058_1139</name>
</gene>
<keyword evidence="2" id="KW-0201">Cytochrome c-type biogenesis</keyword>
<dbReference type="GO" id="GO:0016491">
    <property type="term" value="F:oxidoreductase activity"/>
    <property type="evidence" value="ECO:0007669"/>
    <property type="project" value="InterPro"/>
</dbReference>
<name>A0A1H7AM95_9DEIO</name>
<accession>A0A1H7AM95</accession>
<dbReference type="GO" id="GO:0017004">
    <property type="term" value="P:cytochrome complex assembly"/>
    <property type="evidence" value="ECO:0007669"/>
    <property type="project" value="UniProtKB-KW"/>
</dbReference>
<dbReference type="InterPro" id="IPR017937">
    <property type="entry name" value="Thioredoxin_CS"/>
</dbReference>
<dbReference type="EMBL" id="FNZA01000013">
    <property type="protein sequence ID" value="SEJ64997.1"/>
    <property type="molecule type" value="Genomic_DNA"/>
</dbReference>
<reference evidence="7" key="1">
    <citation type="submission" date="2016-10" db="EMBL/GenBank/DDBJ databases">
        <authorList>
            <person name="Varghese N."/>
            <person name="Submissions S."/>
        </authorList>
    </citation>
    <scope>NUCLEOTIDE SEQUENCE [LARGE SCALE GENOMIC DNA]</scope>
    <source>
        <strain evidence="7">CGMCC 1.10218</strain>
    </source>
</reference>